<evidence type="ECO:0000313" key="1">
    <source>
        <dbReference type="EMBL" id="AEV55056.1"/>
    </source>
</evidence>
<protein>
    <submittedName>
        <fullName evidence="1">RLORF3</fullName>
    </submittedName>
</protein>
<dbReference type="EMBL" id="JF742597">
    <property type="protein sequence ID" value="AEV54961.1"/>
    <property type="molecule type" value="Genomic_DNA"/>
</dbReference>
<evidence type="ECO:0000313" key="2">
    <source>
        <dbReference type="Proteomes" id="UP000108473"/>
    </source>
</evidence>
<proteinExistence type="predicted"/>
<name>G9CUJ0_9ALPH</name>
<dbReference type="EMBL" id="JF742597">
    <property type="protein sequence ID" value="AEV55056.1"/>
    <property type="molecule type" value="Genomic_DNA"/>
</dbReference>
<sequence>MTTPYFGQVIELTYIISVLLQCIPGGITSTAIIGPKPVGRLVTFTHLHLLSTARLSSDMPTLLRACIYQNNTILRATFPYTTIAAHARDETPQLLRVLVTSV</sequence>
<gene>
    <name evidence="1" type="primary">RLORF3</name>
</gene>
<dbReference type="Proteomes" id="UP000108473">
    <property type="component" value="Segment"/>
</dbReference>
<organism evidence="1 2">
    <name type="scientific">Gallid herpesvirus 2 strain 814</name>
    <dbReference type="NCBI Taxonomy" id="1123959"/>
    <lineage>
        <taxon>Viruses</taxon>
        <taxon>Duplodnaviria</taxon>
        <taxon>Heunggongvirae</taxon>
        <taxon>Peploviricota</taxon>
        <taxon>Herviviricetes</taxon>
        <taxon>Herpesvirales</taxon>
        <taxon>Orthoherpesviridae</taxon>
        <taxon>Alphaherpesvirinae</taxon>
        <taxon>Mardivirus</taxon>
        <taxon>Mardivirus gallidalpha2</taxon>
        <taxon>Gallid alphaherpesvirus 2</taxon>
    </lineage>
</organism>
<reference evidence="1 2" key="1">
    <citation type="journal article" date="2012" name="Arch. Virol.">
        <title>Comparative full-length sequence analysis of Marek's disease virus vaccine strain 814.</title>
        <authorList>
            <person name="Zhang F."/>
            <person name="Liu C.J."/>
            <person name="Zhang Y.P."/>
            <person name="Li Z.J."/>
            <person name="Liu A.L."/>
            <person name="Yan F.H."/>
            <person name="Cong F."/>
            <person name="Cheng Y."/>
        </authorList>
    </citation>
    <scope>NUCLEOTIDE SEQUENCE [LARGE SCALE GENOMIC DNA]</scope>
    <source>
        <strain evidence="1">814</strain>
    </source>
</reference>
<accession>G9CUJ0</accession>